<keyword evidence="2" id="KW-1185">Reference proteome</keyword>
<dbReference type="Proteomes" id="UP000037696">
    <property type="component" value="Unassembled WGS sequence"/>
</dbReference>
<dbReference type="AlphaFoldDB" id="A0A0M9WAR1"/>
<dbReference type="OrthoDB" id="3518210at2759"/>
<name>A0A0M9WAR1_9EURO</name>
<evidence type="ECO:0000313" key="1">
    <source>
        <dbReference type="EMBL" id="KOS37763.1"/>
    </source>
</evidence>
<accession>A0A0M9WAR1</accession>
<protein>
    <submittedName>
        <fullName evidence="1">Uncharacterized protein</fullName>
    </submittedName>
</protein>
<sequence length="207" mass="23254">MLPLPGLHGIIRLPAYNQLLPRTLSHIKASLSHISHFPSKSSQHKTKPIKGVHYQIKPTLKLNTQDTLSQFFSTMSSTHPLEFHAPGWHDEERTPVVDGKYCDRTTGEIKLASDGDHQESMGPPAVDIIIRSQHIDTVKCTYRASRPFPMETLLCHIMKVVGDRKLELDSVIATTYAIRITLAHELTPDQFSEIALNMANGVWDQVD</sequence>
<evidence type="ECO:0000313" key="2">
    <source>
        <dbReference type="Proteomes" id="UP000037696"/>
    </source>
</evidence>
<gene>
    <name evidence="1" type="ORF">ACN38_g11438</name>
</gene>
<organism evidence="1 2">
    <name type="scientific">Penicillium nordicum</name>
    <dbReference type="NCBI Taxonomy" id="229535"/>
    <lineage>
        <taxon>Eukaryota</taxon>
        <taxon>Fungi</taxon>
        <taxon>Dikarya</taxon>
        <taxon>Ascomycota</taxon>
        <taxon>Pezizomycotina</taxon>
        <taxon>Eurotiomycetes</taxon>
        <taxon>Eurotiomycetidae</taxon>
        <taxon>Eurotiales</taxon>
        <taxon>Aspergillaceae</taxon>
        <taxon>Penicillium</taxon>
    </lineage>
</organism>
<comment type="caution">
    <text evidence="1">The sequence shown here is derived from an EMBL/GenBank/DDBJ whole genome shotgun (WGS) entry which is preliminary data.</text>
</comment>
<reference evidence="1 2" key="1">
    <citation type="submission" date="2015-08" db="EMBL/GenBank/DDBJ databases">
        <title>Genome sequencing of Penicillium nordicum.</title>
        <authorList>
            <person name="Nguyen H.D."/>
            <person name="Seifert K.A."/>
        </authorList>
    </citation>
    <scope>NUCLEOTIDE SEQUENCE [LARGE SCALE GENOMIC DNA]</scope>
    <source>
        <strain evidence="1 2">DAOMC 185683</strain>
    </source>
</reference>
<dbReference type="EMBL" id="LHQQ01000296">
    <property type="protein sequence ID" value="KOS37763.1"/>
    <property type="molecule type" value="Genomic_DNA"/>
</dbReference>
<proteinExistence type="predicted"/>